<protein>
    <submittedName>
        <fullName evidence="4">Glycosyltransferase family 4 protein</fullName>
    </submittedName>
</protein>
<dbReference type="InterPro" id="IPR001296">
    <property type="entry name" value="Glyco_trans_1"/>
</dbReference>
<reference evidence="4 5" key="1">
    <citation type="submission" date="2022-06" db="EMBL/GenBank/DDBJ databases">
        <title>Halomicroarcula sp. a new haloarchaeum isolate from saline soil.</title>
        <authorList>
            <person name="Strakova D."/>
            <person name="Galisteo C."/>
            <person name="Sanchez-Porro C."/>
            <person name="Ventosa A."/>
        </authorList>
    </citation>
    <scope>NUCLEOTIDE SEQUENCE [LARGE SCALE GENOMIC DNA]</scope>
    <source>
        <strain evidence="4 5">S3CR25-11</strain>
    </source>
</reference>
<accession>A0ABU2FWB8</accession>
<dbReference type="PANTHER" id="PTHR46401">
    <property type="entry name" value="GLYCOSYLTRANSFERASE WBBK-RELATED"/>
    <property type="match status" value="1"/>
</dbReference>
<evidence type="ECO:0000259" key="3">
    <source>
        <dbReference type="Pfam" id="PF13579"/>
    </source>
</evidence>
<evidence type="ECO:0000313" key="5">
    <source>
        <dbReference type="Proteomes" id="UP001268864"/>
    </source>
</evidence>
<evidence type="ECO:0000259" key="2">
    <source>
        <dbReference type="Pfam" id="PF00534"/>
    </source>
</evidence>
<proteinExistence type="predicted"/>
<dbReference type="Gene3D" id="3.40.50.2000">
    <property type="entry name" value="Glycogen Phosphorylase B"/>
    <property type="match status" value="2"/>
</dbReference>
<dbReference type="RefSeq" id="WP_310902196.1">
    <property type="nucleotide sequence ID" value="NZ_JAMQOS010000009.1"/>
</dbReference>
<comment type="caution">
    <text evidence="4">The sequence shown here is derived from an EMBL/GenBank/DDBJ whole genome shotgun (WGS) entry which is preliminary data.</text>
</comment>
<dbReference type="EMBL" id="JAMQOS010000009">
    <property type="protein sequence ID" value="MDS0284531.1"/>
    <property type="molecule type" value="Genomic_DNA"/>
</dbReference>
<dbReference type="Proteomes" id="UP001268864">
    <property type="component" value="Unassembled WGS sequence"/>
</dbReference>
<dbReference type="Pfam" id="PF13579">
    <property type="entry name" value="Glyco_trans_4_4"/>
    <property type="match status" value="1"/>
</dbReference>
<feature type="domain" description="Glycosyl transferase family 1" evidence="2">
    <location>
        <begin position="226"/>
        <end position="391"/>
    </location>
</feature>
<dbReference type="CDD" id="cd03794">
    <property type="entry name" value="GT4_WbuB-like"/>
    <property type="match status" value="1"/>
</dbReference>
<evidence type="ECO:0000313" key="4">
    <source>
        <dbReference type="EMBL" id="MDS0284531.1"/>
    </source>
</evidence>
<sequence length="420" mass="47273">MSSEPTEHLLVTEYFHPDTASTGQLMTDLAVGLKDRGLDMTVYTGQPNYHSGENERQPSRSLHEGVSVRRIGAPQVRQSSMPRRLVNWALFTAWMTVLLLFERVERDRKVIFVTCPPFLPAAMWFVCRVRGWEYTYVAYDLYPDEPVELGYVPEGGLVHRLWERLDRQAFRDAEHVVALGPVMKERIAAKLGPSADPEKIEIIHNWEDEDFITPMAKTDNWFSEEHGLTDTFTVLYSGNIAEFHDLETLVGAAAELDDREVQFLIIGEGDNKQRIIDLAEEHGLRGDSVEFLPYQPWDDLPYSLTSADVSVVAVKEGFEGIVVSSKLYTAMAAGQPVLVIAQDDDDEARIVDQFDAGISVEQGAVEDAAAAIERWRTDPQLVERQGTNAREAFEANFVKDTAIDQYYEMLAPTAQSKVVA</sequence>
<keyword evidence="1" id="KW-0808">Transferase</keyword>
<dbReference type="PANTHER" id="PTHR46401:SF2">
    <property type="entry name" value="GLYCOSYLTRANSFERASE WBBK-RELATED"/>
    <property type="match status" value="1"/>
</dbReference>
<dbReference type="SUPFAM" id="SSF53756">
    <property type="entry name" value="UDP-Glycosyltransferase/glycogen phosphorylase"/>
    <property type="match status" value="1"/>
</dbReference>
<feature type="domain" description="Glycosyltransferase subfamily 4-like N-terminal" evidence="3">
    <location>
        <begin position="26"/>
        <end position="206"/>
    </location>
</feature>
<evidence type="ECO:0000256" key="1">
    <source>
        <dbReference type="ARBA" id="ARBA00022679"/>
    </source>
</evidence>
<dbReference type="Pfam" id="PF00534">
    <property type="entry name" value="Glycos_transf_1"/>
    <property type="match status" value="1"/>
</dbReference>
<organism evidence="4 5">
    <name type="scientific">Haloarcula onubensis</name>
    <dbReference type="NCBI Taxonomy" id="2950539"/>
    <lineage>
        <taxon>Archaea</taxon>
        <taxon>Methanobacteriati</taxon>
        <taxon>Methanobacteriota</taxon>
        <taxon>Stenosarchaea group</taxon>
        <taxon>Halobacteria</taxon>
        <taxon>Halobacteriales</taxon>
        <taxon>Haloarculaceae</taxon>
        <taxon>Haloarcula</taxon>
    </lineage>
</organism>
<dbReference type="InterPro" id="IPR028098">
    <property type="entry name" value="Glyco_trans_4-like_N"/>
</dbReference>
<gene>
    <name evidence="4" type="ORF">NDI86_20755</name>
</gene>
<keyword evidence="5" id="KW-1185">Reference proteome</keyword>
<name>A0ABU2FWB8_9EURY</name>